<dbReference type="Pfam" id="PF14528">
    <property type="entry name" value="LAGLIDADG_3"/>
    <property type="match status" value="1"/>
</dbReference>
<evidence type="ECO:0000259" key="1">
    <source>
        <dbReference type="PROSITE" id="PS50819"/>
    </source>
</evidence>
<dbReference type="GO" id="GO:0016539">
    <property type="term" value="P:intein-mediated protein splicing"/>
    <property type="evidence" value="ECO:0007669"/>
    <property type="project" value="InterPro"/>
</dbReference>
<name>A0A1G2V3Z8_9BACT</name>
<dbReference type="InterPro" id="IPR004042">
    <property type="entry name" value="Intein_endonuc_central"/>
</dbReference>
<protein>
    <recommendedName>
        <fullName evidence="1">DOD-type homing endonuclease domain-containing protein</fullName>
    </recommendedName>
</protein>
<proteinExistence type="predicted"/>
<dbReference type="Proteomes" id="UP000177697">
    <property type="component" value="Unassembled WGS sequence"/>
</dbReference>
<evidence type="ECO:0000313" key="2">
    <source>
        <dbReference type="EMBL" id="OHB16342.1"/>
    </source>
</evidence>
<dbReference type="AlphaFoldDB" id="A0A1G2V3Z8"/>
<comment type="caution">
    <text evidence="2">The sequence shown here is derived from an EMBL/GenBank/DDBJ whole genome shotgun (WGS) entry which is preliminary data.</text>
</comment>
<sequence>MPIYKKVNKKFFKKWTKEMAYILGFFAADGYITVNRRNGQYWCIQIKDGELLNEIKKTIKSTHTISLRKSKENANDLFRIQIGSIEMCDDLRRLGFNENKTKNMSIPKVPNKYFIDFVRGYFDGDGNVWVGLVKKGKNTRSWVIQTAFTSCSYNFLEKLRLRLDQIDVKKGVLRKTKKNAYRLVYSVFGSLKLYKLMYNRLYGSKLYLNRKKRVFEKYIKMKTIDNAVVV</sequence>
<dbReference type="InterPro" id="IPR004860">
    <property type="entry name" value="LAGLIDADG_dom"/>
</dbReference>
<gene>
    <name evidence="2" type="ORF">A2431_01430</name>
</gene>
<dbReference type="Gene3D" id="3.10.28.10">
    <property type="entry name" value="Homing endonucleases"/>
    <property type="match status" value="1"/>
</dbReference>
<evidence type="ECO:0000313" key="3">
    <source>
        <dbReference type="Proteomes" id="UP000177697"/>
    </source>
</evidence>
<reference evidence="2 3" key="1">
    <citation type="journal article" date="2016" name="Nat. Commun.">
        <title>Thousands of microbial genomes shed light on interconnected biogeochemical processes in an aquifer system.</title>
        <authorList>
            <person name="Anantharaman K."/>
            <person name="Brown C.T."/>
            <person name="Hug L.A."/>
            <person name="Sharon I."/>
            <person name="Castelle C.J."/>
            <person name="Probst A.J."/>
            <person name="Thomas B.C."/>
            <person name="Singh A."/>
            <person name="Wilkins M.J."/>
            <person name="Karaoz U."/>
            <person name="Brodie E.L."/>
            <person name="Williams K.H."/>
            <person name="Hubbard S.S."/>
            <person name="Banfield J.F."/>
        </authorList>
    </citation>
    <scope>NUCLEOTIDE SEQUENCE [LARGE SCALE GENOMIC DNA]</scope>
</reference>
<dbReference type="PROSITE" id="PS50819">
    <property type="entry name" value="INTEIN_ENDONUCLEASE"/>
    <property type="match status" value="1"/>
</dbReference>
<dbReference type="EMBL" id="MHWW01000002">
    <property type="protein sequence ID" value="OHB16342.1"/>
    <property type="molecule type" value="Genomic_DNA"/>
</dbReference>
<accession>A0A1G2V3Z8</accession>
<organism evidence="2 3">
    <name type="scientific">Candidatus Zambryskibacteria bacterium RIFOXYC1_FULL_39_10</name>
    <dbReference type="NCBI Taxonomy" id="1802779"/>
    <lineage>
        <taxon>Bacteria</taxon>
        <taxon>Candidatus Zambryskiibacteriota</taxon>
    </lineage>
</organism>
<feature type="domain" description="DOD-type homing endonuclease" evidence="1">
    <location>
        <begin position="22"/>
        <end position="168"/>
    </location>
</feature>
<dbReference type="GO" id="GO:0004519">
    <property type="term" value="F:endonuclease activity"/>
    <property type="evidence" value="ECO:0007669"/>
    <property type="project" value="InterPro"/>
</dbReference>
<dbReference type="InterPro" id="IPR006142">
    <property type="entry name" value="INTEIN"/>
</dbReference>
<dbReference type="SUPFAM" id="SSF55608">
    <property type="entry name" value="Homing endonucleases"/>
    <property type="match status" value="2"/>
</dbReference>
<dbReference type="InterPro" id="IPR027434">
    <property type="entry name" value="Homing_endonucl"/>
</dbReference>
<dbReference type="PRINTS" id="PR00379">
    <property type="entry name" value="INTEIN"/>
</dbReference>